<comment type="caution">
    <text evidence="2">The sequence shown here is derived from an EMBL/GenBank/DDBJ whole genome shotgun (WGS) entry which is preliminary data.</text>
</comment>
<dbReference type="PANTHER" id="PTHR43036:SF2">
    <property type="entry name" value="OS04G0481300 PROTEIN"/>
    <property type="match status" value="1"/>
</dbReference>
<protein>
    <submittedName>
        <fullName evidence="2">SAM-dependent methyltransferase</fullName>
    </submittedName>
</protein>
<name>A0A427U534_9VIBR</name>
<dbReference type="InterPro" id="IPR013216">
    <property type="entry name" value="Methyltransf_11"/>
</dbReference>
<organism evidence="2 3">
    <name type="scientific">Vibrio pectenicida</name>
    <dbReference type="NCBI Taxonomy" id="62763"/>
    <lineage>
        <taxon>Bacteria</taxon>
        <taxon>Pseudomonadati</taxon>
        <taxon>Pseudomonadota</taxon>
        <taxon>Gammaproteobacteria</taxon>
        <taxon>Vibrionales</taxon>
        <taxon>Vibrionaceae</taxon>
        <taxon>Vibrio</taxon>
    </lineage>
</organism>
<sequence>MKPARSFKKLEKPHSWSQLKNGQWVSESIQTRIDEWCPKLFGYHMLKLGGLSCELTSFNCNIQHQVRLDIQNPLHNVIADSFNLPFLEKSFDVVVLAHQLDYCNDPHRMLREVDRVMIDDGYVIITGFNPISLTGLSSLMPWRKNNLPWSGRMFTPSRIRDWLNILNYQVIDCDQYALFPMESYRTMWTWLENSLGDWANPVGSLYFIVARKRSYPLKLIKPHWKLKRKLTPVGINYKISNK</sequence>
<dbReference type="InterPro" id="IPR029063">
    <property type="entry name" value="SAM-dependent_MTases_sf"/>
</dbReference>
<dbReference type="Gene3D" id="3.40.50.150">
    <property type="entry name" value="Vaccinia Virus protein VP39"/>
    <property type="match status" value="1"/>
</dbReference>
<reference evidence="2 3" key="1">
    <citation type="submission" date="2018-12" db="EMBL/GenBank/DDBJ databases">
        <title>Genomic taxonomy of the Vibrionaceae family.</title>
        <authorList>
            <person name="Gomez-Gil B."/>
            <person name="Enciso-Ibarra K."/>
        </authorList>
    </citation>
    <scope>NUCLEOTIDE SEQUENCE [LARGE SCALE GENOMIC DNA]</scope>
    <source>
        <strain evidence="2 3">CAIM 594</strain>
    </source>
</reference>
<keyword evidence="3" id="KW-1185">Reference proteome</keyword>
<dbReference type="PANTHER" id="PTHR43036">
    <property type="entry name" value="OSJNBB0011N17.9 PROTEIN"/>
    <property type="match status" value="1"/>
</dbReference>
<feature type="domain" description="Methyltransferase type 11" evidence="1">
    <location>
        <begin position="74"/>
        <end position="125"/>
    </location>
</feature>
<gene>
    <name evidence="2" type="ORF">EJA03_07100</name>
</gene>
<dbReference type="SUPFAM" id="SSF53335">
    <property type="entry name" value="S-adenosyl-L-methionine-dependent methyltransferases"/>
    <property type="match status" value="1"/>
</dbReference>
<dbReference type="RefSeq" id="WP_125320546.1">
    <property type="nucleotide sequence ID" value="NZ_AP024889.1"/>
</dbReference>
<dbReference type="Pfam" id="PF08241">
    <property type="entry name" value="Methyltransf_11"/>
    <property type="match status" value="1"/>
</dbReference>
<keyword evidence="2" id="KW-0808">Transferase</keyword>
<keyword evidence="2" id="KW-0489">Methyltransferase</keyword>
<accession>A0A427U534</accession>
<dbReference type="AlphaFoldDB" id="A0A427U534"/>
<dbReference type="OrthoDB" id="6191410at2"/>
<dbReference type="GO" id="GO:0032259">
    <property type="term" value="P:methylation"/>
    <property type="evidence" value="ECO:0007669"/>
    <property type="project" value="UniProtKB-KW"/>
</dbReference>
<dbReference type="Proteomes" id="UP000269041">
    <property type="component" value="Unassembled WGS sequence"/>
</dbReference>
<dbReference type="GO" id="GO:0008757">
    <property type="term" value="F:S-adenosylmethionine-dependent methyltransferase activity"/>
    <property type="evidence" value="ECO:0007669"/>
    <property type="project" value="InterPro"/>
</dbReference>
<dbReference type="EMBL" id="RSFA01000023">
    <property type="protein sequence ID" value="RSD31785.1"/>
    <property type="molecule type" value="Genomic_DNA"/>
</dbReference>
<evidence type="ECO:0000259" key="1">
    <source>
        <dbReference type="Pfam" id="PF08241"/>
    </source>
</evidence>
<proteinExistence type="predicted"/>
<evidence type="ECO:0000313" key="3">
    <source>
        <dbReference type="Proteomes" id="UP000269041"/>
    </source>
</evidence>
<evidence type="ECO:0000313" key="2">
    <source>
        <dbReference type="EMBL" id="RSD31785.1"/>
    </source>
</evidence>